<dbReference type="KEGG" id="lrh:LGG_01951"/>
<proteinExistence type="predicted"/>
<dbReference type="EMBL" id="AP011548">
    <property type="protein sequence ID" value="BAI42401.1"/>
    <property type="molecule type" value="Genomic_DNA"/>
</dbReference>
<name>A0A7S7FPW4_LACRG</name>
<sequence length="286" mass="32240">MDSLSSVLLAYNLGRVTKTIPMTNGKSSMAWRVETISGPVLVKTVPSTEQDLLEFALTQAIQDVDSHLTPAILLTQAQQPFISVNKKIYQVQRFWEHHPSAPTLAAALSCYLKIRKGLDQFEYDWQPQDPQPLQQLWQKQHAKLQQTQPAIYAHLVSQIESMLLLDQAQEAWVHGDLGRWNLLTMTNKQVGIIDFGQARRGPRFLDLAALYHGFMPRQGVALSVYTERFCHLAGISEADRPLFLATVRLWLVKGLLVGVEKEPTAVQELWSKIRLITGIEETGEGC</sequence>
<dbReference type="Pfam" id="PF01636">
    <property type="entry name" value="APH"/>
    <property type="match status" value="1"/>
</dbReference>
<feature type="domain" description="Aminoglycoside phosphotransferase" evidence="1">
    <location>
        <begin position="126"/>
        <end position="229"/>
    </location>
</feature>
<dbReference type="Gene3D" id="3.30.200.20">
    <property type="entry name" value="Phosphorylase Kinase, domain 1"/>
    <property type="match status" value="1"/>
</dbReference>
<dbReference type="AlphaFoldDB" id="A0A7S7FPW4"/>
<dbReference type="Proteomes" id="UP000002067">
    <property type="component" value="Chromosome"/>
</dbReference>
<dbReference type="SUPFAM" id="SSF56112">
    <property type="entry name" value="Protein kinase-like (PK-like)"/>
    <property type="match status" value="1"/>
</dbReference>
<reference evidence="2 3" key="1">
    <citation type="journal article" date="2009" name="J. Bacteriol.">
        <title>Complete genome sequence of the probiotic Lactobacillus rhamnosus ATCC 53103.</title>
        <authorList>
            <person name="Morita H."/>
            <person name="Toh H."/>
            <person name="Oshima K."/>
            <person name="Murakami M."/>
            <person name="Taylor T.D."/>
            <person name="Igimi S."/>
            <person name="Hattori M."/>
        </authorList>
    </citation>
    <scope>NUCLEOTIDE SEQUENCE [LARGE SCALE GENOMIC DNA]</scope>
    <source>
        <strain evidence="3">ATCC 53103 / LMG 18243 / GG [Tokyo]</strain>
    </source>
</reference>
<dbReference type="RefSeq" id="WP_014569813.1">
    <property type="nucleotide sequence ID" value="NC_013198.1"/>
</dbReference>
<gene>
    <name evidence="2" type="ordered locus">LRHM_1874</name>
</gene>
<protein>
    <recommendedName>
        <fullName evidence="1">Aminoglycoside phosphotransferase domain-containing protein</fullName>
    </recommendedName>
</protein>
<evidence type="ECO:0000313" key="2">
    <source>
        <dbReference type="EMBL" id="BAI42401.1"/>
    </source>
</evidence>
<dbReference type="Gene3D" id="3.90.1200.10">
    <property type="match status" value="1"/>
</dbReference>
<dbReference type="InterPro" id="IPR011009">
    <property type="entry name" value="Kinase-like_dom_sf"/>
</dbReference>
<dbReference type="InterPro" id="IPR002575">
    <property type="entry name" value="Aminoglycoside_PTrfase"/>
</dbReference>
<accession>A0A7S7FPW4</accession>
<evidence type="ECO:0000313" key="3">
    <source>
        <dbReference type="Proteomes" id="UP000002067"/>
    </source>
</evidence>
<evidence type="ECO:0000259" key="1">
    <source>
        <dbReference type="Pfam" id="PF01636"/>
    </source>
</evidence>
<organism evidence="2 3">
    <name type="scientific">Lacticaseibacillus rhamnosus (strain ATCC 53103 / LMG 18243 / GG)</name>
    <name type="common">Lactobacillus rhamnosus</name>
    <dbReference type="NCBI Taxonomy" id="568703"/>
    <lineage>
        <taxon>Bacteria</taxon>
        <taxon>Bacillati</taxon>
        <taxon>Bacillota</taxon>
        <taxon>Bacilli</taxon>
        <taxon>Lactobacillales</taxon>
        <taxon>Lactobacillaceae</taxon>
        <taxon>Lacticaseibacillus</taxon>
    </lineage>
</organism>
<dbReference type="KEGG" id="lrg:LRHM_1874"/>